<gene>
    <name evidence="1 4" type="primary">sfsA</name>
    <name evidence="4" type="ORF">FIM25_11390</name>
</gene>
<evidence type="ECO:0000259" key="3">
    <source>
        <dbReference type="Pfam" id="PF17746"/>
    </source>
</evidence>
<proteinExistence type="inferred from homology"/>
<dbReference type="OrthoDB" id="9802365at2"/>
<comment type="caution">
    <text evidence="4">The sequence shown here is derived from an EMBL/GenBank/DDBJ whole genome shotgun (WGS) entry which is preliminary data.</text>
</comment>
<feature type="domain" description="Sugar fermentation stimulation protein C-terminal" evidence="2">
    <location>
        <begin position="88"/>
        <end position="225"/>
    </location>
</feature>
<dbReference type="AlphaFoldDB" id="A0A5S5MEN3"/>
<accession>A0A5S5MEN3</accession>
<name>A0A5S5MEN3_9BACT</name>
<dbReference type="GO" id="GO:0003677">
    <property type="term" value="F:DNA binding"/>
    <property type="evidence" value="ECO:0007669"/>
    <property type="project" value="InterPro"/>
</dbReference>
<sequence length="237" mass="26715">MHPEANLLDWPPLIKGRLIRRYKRFLADILLDTGESITAHCANSGAMTHCSEAGRPVWVAHEPGPKRKLSYTWYLIEMKESLVGVHTQIPNRLVSLAIEKGYIPELSGYEKIKREVRANNSRIDILLSDSTKKDCFVEVKNCTQIINGLAAFPDAVTTRGKRHMEELAILTENGKRAVVFFLVQREDARGFSPAETIDPAYAKALRLAADCGVEILCYDVRMNLKGLRMHRALPVFL</sequence>
<evidence type="ECO:0000313" key="5">
    <source>
        <dbReference type="Proteomes" id="UP000321899"/>
    </source>
</evidence>
<reference evidence="4 5" key="1">
    <citation type="submission" date="2019-06" db="EMBL/GenBank/DDBJ databases">
        <title>Desulfobotulus mexicanus sp. nov., a novel sulfate-reducing bacterium isolated from the sediment of an alkaline crater lake in Mexico.</title>
        <authorList>
            <person name="Hirschler-Rea A."/>
        </authorList>
    </citation>
    <scope>NUCLEOTIDE SEQUENCE [LARGE SCALE GENOMIC DNA]</scope>
    <source>
        <strain evidence="4 5">PAR22N</strain>
    </source>
</reference>
<protein>
    <recommendedName>
        <fullName evidence="1">Sugar fermentation stimulation protein homolog</fullName>
    </recommendedName>
</protein>
<dbReference type="HAMAP" id="MF_00095">
    <property type="entry name" value="SfsA"/>
    <property type="match status" value="1"/>
</dbReference>
<keyword evidence="5" id="KW-1185">Reference proteome</keyword>
<comment type="similarity">
    <text evidence="1">Belongs to the SfsA family.</text>
</comment>
<evidence type="ECO:0000259" key="2">
    <source>
        <dbReference type="Pfam" id="PF03749"/>
    </source>
</evidence>
<dbReference type="Gene3D" id="3.40.1350.60">
    <property type="match status" value="1"/>
</dbReference>
<feature type="domain" description="SfsA N-terminal OB" evidence="3">
    <location>
        <begin position="19"/>
        <end position="85"/>
    </location>
</feature>
<evidence type="ECO:0000256" key="1">
    <source>
        <dbReference type="HAMAP-Rule" id="MF_00095"/>
    </source>
</evidence>
<dbReference type="RefSeq" id="WP_139449390.1">
    <property type="nucleotide sequence ID" value="NZ_VDMB01000014.1"/>
</dbReference>
<dbReference type="InterPro" id="IPR005224">
    <property type="entry name" value="SfsA"/>
</dbReference>
<dbReference type="PANTHER" id="PTHR30545:SF2">
    <property type="entry name" value="SUGAR FERMENTATION STIMULATION PROTEIN A"/>
    <property type="match status" value="1"/>
</dbReference>
<evidence type="ECO:0000313" key="4">
    <source>
        <dbReference type="EMBL" id="TYT74181.1"/>
    </source>
</evidence>
<dbReference type="Gene3D" id="2.40.50.580">
    <property type="match status" value="1"/>
</dbReference>
<dbReference type="InterPro" id="IPR041465">
    <property type="entry name" value="SfsA_N"/>
</dbReference>
<dbReference type="PANTHER" id="PTHR30545">
    <property type="entry name" value="SUGAR FERMENTATION STIMULATION PROTEIN A"/>
    <property type="match status" value="1"/>
</dbReference>
<dbReference type="InterPro" id="IPR040452">
    <property type="entry name" value="SfsA_C"/>
</dbReference>
<dbReference type="Pfam" id="PF17746">
    <property type="entry name" value="SfsA_N"/>
    <property type="match status" value="1"/>
</dbReference>
<dbReference type="Proteomes" id="UP000321899">
    <property type="component" value="Unassembled WGS sequence"/>
</dbReference>
<organism evidence="4 5">
    <name type="scientific">Desulfobotulus mexicanus</name>
    <dbReference type="NCBI Taxonomy" id="2586642"/>
    <lineage>
        <taxon>Bacteria</taxon>
        <taxon>Pseudomonadati</taxon>
        <taxon>Thermodesulfobacteriota</taxon>
        <taxon>Desulfobacteria</taxon>
        <taxon>Desulfobacterales</taxon>
        <taxon>Desulfobacteraceae</taxon>
        <taxon>Desulfobotulus</taxon>
    </lineage>
</organism>
<dbReference type="Pfam" id="PF03749">
    <property type="entry name" value="SfsA"/>
    <property type="match status" value="1"/>
</dbReference>
<dbReference type="EMBL" id="VDMB01000014">
    <property type="protein sequence ID" value="TYT74181.1"/>
    <property type="molecule type" value="Genomic_DNA"/>
</dbReference>
<dbReference type="CDD" id="cd22359">
    <property type="entry name" value="SfsA-like_bacterial"/>
    <property type="match status" value="1"/>
</dbReference>
<dbReference type="NCBIfam" id="TIGR00230">
    <property type="entry name" value="sfsA"/>
    <property type="match status" value="1"/>
</dbReference>